<accession>A0A179BUC3</accession>
<organism evidence="1">
    <name type="scientific">Rhizobium leguminosarum</name>
    <dbReference type="NCBI Taxonomy" id="384"/>
    <lineage>
        <taxon>Bacteria</taxon>
        <taxon>Pseudomonadati</taxon>
        <taxon>Pseudomonadota</taxon>
        <taxon>Alphaproteobacteria</taxon>
        <taxon>Hyphomicrobiales</taxon>
        <taxon>Rhizobiaceae</taxon>
        <taxon>Rhizobium/Agrobacterium group</taxon>
        <taxon>Rhizobium</taxon>
    </lineage>
</organism>
<comment type="caution">
    <text evidence="1">The sequence shown here is derived from an EMBL/GenBank/DDBJ whole genome shotgun (WGS) entry which is preliminary data.</text>
</comment>
<proteinExistence type="predicted"/>
<reference evidence="1" key="1">
    <citation type="submission" date="2016-04" db="EMBL/GenBank/DDBJ databases">
        <title>Fast-growing isolate from the root nodules of Vavilovia formosa.</title>
        <authorList>
            <person name="Kimeklis A."/>
            <person name="Safronova V."/>
            <person name="Belimov A."/>
            <person name="Andronov E."/>
        </authorList>
    </citation>
    <scope>NUCLEOTIDE SEQUENCE [LARGE SCALE GENOMIC DNA]</scope>
    <source>
        <strain evidence="1">Vaf-46</strain>
    </source>
</reference>
<dbReference type="EMBL" id="LWBS01000154">
    <property type="protein sequence ID" value="OAP94823.1"/>
    <property type="molecule type" value="Genomic_DNA"/>
</dbReference>
<evidence type="ECO:0000313" key="1">
    <source>
        <dbReference type="EMBL" id="OAP94823.1"/>
    </source>
</evidence>
<gene>
    <name evidence="1" type="ORF">A4U53_19650</name>
</gene>
<name>A0A179BUC3_RHILE</name>
<protein>
    <submittedName>
        <fullName evidence="1">Uncharacterized protein</fullName>
    </submittedName>
</protein>
<sequence length="115" mass="12737">MANIGDDADEMESAIVAPKVIRVYPGEEAHDYLSEPLVGRALTCLDLLVGDESGGLMHFLVKMRPYEVENVLTAARAVHNPLVFWHQRPLAIAHKKTGKFIAFGNIERLGTRGLR</sequence>
<dbReference type="AlphaFoldDB" id="A0A179BUC3"/>